<gene>
    <name evidence="2" type="ORF">V0U35_02890</name>
</gene>
<organism evidence="2 3">
    <name type="scientific">Hyphobacterium marinum</name>
    <dbReference type="NCBI Taxonomy" id="3116574"/>
    <lineage>
        <taxon>Bacteria</taxon>
        <taxon>Pseudomonadati</taxon>
        <taxon>Pseudomonadota</taxon>
        <taxon>Alphaproteobacteria</taxon>
        <taxon>Maricaulales</taxon>
        <taxon>Maricaulaceae</taxon>
        <taxon>Hyphobacterium</taxon>
    </lineage>
</organism>
<dbReference type="EMBL" id="JAZDRO010000001">
    <property type="protein sequence ID" value="MEE2565614.1"/>
    <property type="molecule type" value="Genomic_DNA"/>
</dbReference>
<protein>
    <submittedName>
        <fullName evidence="2">Uncharacterized protein</fullName>
    </submittedName>
</protein>
<keyword evidence="1" id="KW-1133">Transmembrane helix</keyword>
<feature type="transmembrane region" description="Helical" evidence="1">
    <location>
        <begin position="12"/>
        <end position="30"/>
    </location>
</feature>
<dbReference type="Proteomes" id="UP001310692">
    <property type="component" value="Unassembled WGS sequence"/>
</dbReference>
<accession>A0ABU7LVQ9</accession>
<proteinExistence type="predicted"/>
<keyword evidence="1" id="KW-0472">Membrane</keyword>
<keyword evidence="1" id="KW-0812">Transmembrane</keyword>
<evidence type="ECO:0000313" key="2">
    <source>
        <dbReference type="EMBL" id="MEE2565614.1"/>
    </source>
</evidence>
<sequence length="208" mass="23796">MRPSRTRLIELIVAVSVVVISVASLFIAWFQGRVMQQTLEASVLPVIQYGSGNYDLDREEWRMTLVFRNTGIGPAELRSLRMTWDGETISDTSQFLARCCVPAEVPPAERHNYVRQAFVSGELAFLFDDVEGRFFAPQEEVEFITSARPDAETQPRGHALWTALDEVRHEIDVEICYCSVFDDCWLARFPGQSRERVDRCPDPTFSRN</sequence>
<keyword evidence="3" id="KW-1185">Reference proteome</keyword>
<comment type="caution">
    <text evidence="2">The sequence shown here is derived from an EMBL/GenBank/DDBJ whole genome shotgun (WGS) entry which is preliminary data.</text>
</comment>
<reference evidence="2 3" key="1">
    <citation type="submission" date="2024-01" db="EMBL/GenBank/DDBJ databases">
        <title>Hyphobacterium bacterium isolated from marine sediment.</title>
        <authorList>
            <person name="Zhao S."/>
        </authorList>
    </citation>
    <scope>NUCLEOTIDE SEQUENCE [LARGE SCALE GENOMIC DNA]</scope>
    <source>
        <strain evidence="2 3">Y60-23</strain>
    </source>
</reference>
<name>A0ABU7LVQ9_9PROT</name>
<evidence type="ECO:0000256" key="1">
    <source>
        <dbReference type="SAM" id="Phobius"/>
    </source>
</evidence>
<evidence type="ECO:0000313" key="3">
    <source>
        <dbReference type="Proteomes" id="UP001310692"/>
    </source>
</evidence>
<dbReference type="RefSeq" id="WP_330195149.1">
    <property type="nucleotide sequence ID" value="NZ_JAZDRO010000001.1"/>
</dbReference>